<dbReference type="Proteomes" id="UP000464507">
    <property type="component" value="Chromosome"/>
</dbReference>
<proteinExistence type="predicted"/>
<dbReference type="KEGG" id="mant:BHD05_12060"/>
<reference evidence="2 3" key="1">
    <citation type="submission" date="2016-09" db="EMBL/GenBank/DDBJ databases">
        <title>Complete genome sequence of microbes from the polar regions.</title>
        <authorList>
            <person name="Liao L."/>
            <person name="Chen B."/>
        </authorList>
    </citation>
    <scope>NUCLEOTIDE SEQUENCE [LARGE SCALE GENOMIC DNA]</scope>
    <source>
        <strain evidence="2 3">ZS314</strain>
    </source>
</reference>
<dbReference type="RefSeq" id="WP_236966527.1">
    <property type="nucleotide sequence ID" value="NZ_CP017146.1"/>
</dbReference>
<dbReference type="EMBL" id="CP017146">
    <property type="protein sequence ID" value="QHO70269.1"/>
    <property type="molecule type" value="Genomic_DNA"/>
</dbReference>
<name>A0A7L5APJ1_9MICO</name>
<feature type="domain" description="DUF7882" evidence="1">
    <location>
        <begin position="1"/>
        <end position="97"/>
    </location>
</feature>
<evidence type="ECO:0000313" key="2">
    <source>
        <dbReference type="EMBL" id="QHO70269.1"/>
    </source>
</evidence>
<sequence length="112" mass="12331">MGVLLYGTGMTRFEFDDRVLIHLQLVITAKLRRDERFMCTWTLPVDTGGGRVSIWFDPNIPVCFQYSKVAVGPVNAVWLEELMRCANSVGGLHVLPEPLAAPTQQLAEAGAG</sequence>
<organism evidence="2 3">
    <name type="scientific">Marisediminicola antarctica</name>
    <dbReference type="NCBI Taxonomy" id="674079"/>
    <lineage>
        <taxon>Bacteria</taxon>
        <taxon>Bacillati</taxon>
        <taxon>Actinomycetota</taxon>
        <taxon>Actinomycetes</taxon>
        <taxon>Micrococcales</taxon>
        <taxon>Microbacteriaceae</taxon>
        <taxon>Marisediminicola</taxon>
    </lineage>
</organism>
<evidence type="ECO:0000313" key="3">
    <source>
        <dbReference type="Proteomes" id="UP000464507"/>
    </source>
</evidence>
<accession>A0A7L5APJ1</accession>
<protein>
    <recommendedName>
        <fullName evidence="1">DUF7882 domain-containing protein</fullName>
    </recommendedName>
</protein>
<evidence type="ECO:0000259" key="1">
    <source>
        <dbReference type="Pfam" id="PF25355"/>
    </source>
</evidence>
<keyword evidence="3" id="KW-1185">Reference proteome</keyword>
<dbReference type="AlphaFoldDB" id="A0A7L5APJ1"/>
<gene>
    <name evidence="2" type="ORF">BHD05_12060</name>
</gene>
<dbReference type="Pfam" id="PF25355">
    <property type="entry name" value="DUF7882"/>
    <property type="match status" value="1"/>
</dbReference>
<dbReference type="InterPro" id="IPR057204">
    <property type="entry name" value="DUF7882"/>
</dbReference>